<dbReference type="GO" id="GO:0005886">
    <property type="term" value="C:plasma membrane"/>
    <property type="evidence" value="ECO:0007669"/>
    <property type="project" value="TreeGrafter"/>
</dbReference>
<sequence length="530" mass="59597">MSSVPIFRSWVPQWLSRLTIVLVMLPTVMLFALSTANVSAATGFYGVEPADIQFSMLVYYSAIAAFTPLERRFFSRISTKEYFLLCIVLQVIITYFVYNTRELPILYICRFLQGTVNCGVTSICLTLLFAQLKSEHAREIGYTFFYGLILCASSFTSLVTAPIIDNYEYNVLYKVMIYVFIPGAVLLLLLMNRIHLVRKVPLYQLDWGSFVLYAPLLICLGYVLTYGQQYYWMSDPTIVWSLIAVLGLGAVFVIRQIFSKRPLIHMQVFRYRNFIFGAALVGLLYLVRGAFSVTTSYFNVVLGMDPIHIYELFIYNIIGVIIGSLMAARWIVKKRPTQLIWLAGFSLMLGFHTWMYFHFATEADAVTFIIPLIVQGAGAGLLMAPIVLFTISSVPFELSQSAAAVGVFVRFAFFSASTALINFFSLYYAKIHGTRMSDTITAVESGLQSRLHTYQAALQSRGIPADQAAKAATGLLSRAVQKQAFLKYAMDYYAMVSIAILVIMLIIIMAPFINRTIINVRSKQPAAATF</sequence>
<gene>
    <name evidence="6" type="ORF">SAMN05444266_103415</name>
</gene>
<feature type="transmembrane region" description="Helical" evidence="5">
    <location>
        <begin position="104"/>
        <end position="130"/>
    </location>
</feature>
<feature type="transmembrane region" description="Helical" evidence="5">
    <location>
        <begin position="50"/>
        <end position="69"/>
    </location>
</feature>
<dbReference type="PANTHER" id="PTHR23501:SF5">
    <property type="entry name" value="TRANSPORT PROTEIN"/>
    <property type="match status" value="1"/>
</dbReference>
<organism evidence="6 7">
    <name type="scientific">Chitinophaga jiangningensis</name>
    <dbReference type="NCBI Taxonomy" id="1419482"/>
    <lineage>
        <taxon>Bacteria</taxon>
        <taxon>Pseudomonadati</taxon>
        <taxon>Bacteroidota</taxon>
        <taxon>Chitinophagia</taxon>
        <taxon>Chitinophagales</taxon>
        <taxon>Chitinophagaceae</taxon>
        <taxon>Chitinophaga</taxon>
    </lineage>
</organism>
<dbReference type="PANTHER" id="PTHR23501">
    <property type="entry name" value="MAJOR FACILITATOR SUPERFAMILY"/>
    <property type="match status" value="1"/>
</dbReference>
<keyword evidence="4 5" id="KW-0472">Membrane</keyword>
<feature type="transmembrane region" description="Helical" evidence="5">
    <location>
        <begin position="313"/>
        <end position="332"/>
    </location>
</feature>
<keyword evidence="3 5" id="KW-1133">Transmembrane helix</keyword>
<accession>A0A1M7AUH2</accession>
<feature type="transmembrane region" description="Helical" evidence="5">
    <location>
        <begin position="142"/>
        <end position="164"/>
    </location>
</feature>
<dbReference type="SUPFAM" id="SSF103473">
    <property type="entry name" value="MFS general substrate transporter"/>
    <property type="match status" value="1"/>
</dbReference>
<dbReference type="OrthoDB" id="622032at2"/>
<dbReference type="GO" id="GO:0022857">
    <property type="term" value="F:transmembrane transporter activity"/>
    <property type="evidence" value="ECO:0007669"/>
    <property type="project" value="InterPro"/>
</dbReference>
<protein>
    <submittedName>
        <fullName evidence="6">Major Facilitator Superfamily protein</fullName>
    </submittedName>
</protein>
<evidence type="ECO:0000256" key="3">
    <source>
        <dbReference type="ARBA" id="ARBA00022989"/>
    </source>
</evidence>
<dbReference type="Proteomes" id="UP000184420">
    <property type="component" value="Unassembled WGS sequence"/>
</dbReference>
<dbReference type="InterPro" id="IPR011701">
    <property type="entry name" value="MFS"/>
</dbReference>
<evidence type="ECO:0000256" key="4">
    <source>
        <dbReference type="ARBA" id="ARBA00023136"/>
    </source>
</evidence>
<dbReference type="Gene3D" id="1.20.1250.20">
    <property type="entry name" value="MFS general substrate transporter like domains"/>
    <property type="match status" value="1"/>
</dbReference>
<dbReference type="AlphaFoldDB" id="A0A1M7AUH2"/>
<feature type="transmembrane region" description="Helical" evidence="5">
    <location>
        <begin position="365"/>
        <end position="391"/>
    </location>
</feature>
<dbReference type="STRING" id="1419482.SAMN05444266_103415"/>
<dbReference type="Pfam" id="PF07690">
    <property type="entry name" value="MFS_1"/>
    <property type="match status" value="1"/>
</dbReference>
<feature type="transmembrane region" description="Helical" evidence="5">
    <location>
        <begin position="81"/>
        <end position="98"/>
    </location>
</feature>
<keyword evidence="2 5" id="KW-0812">Transmembrane</keyword>
<evidence type="ECO:0000256" key="5">
    <source>
        <dbReference type="SAM" id="Phobius"/>
    </source>
</evidence>
<proteinExistence type="predicted"/>
<evidence type="ECO:0000256" key="2">
    <source>
        <dbReference type="ARBA" id="ARBA00022692"/>
    </source>
</evidence>
<feature type="transmembrane region" description="Helical" evidence="5">
    <location>
        <begin position="339"/>
        <end position="359"/>
    </location>
</feature>
<keyword evidence="7" id="KW-1185">Reference proteome</keyword>
<name>A0A1M7AUH2_9BACT</name>
<evidence type="ECO:0000313" key="7">
    <source>
        <dbReference type="Proteomes" id="UP000184420"/>
    </source>
</evidence>
<feature type="transmembrane region" description="Helical" evidence="5">
    <location>
        <begin position="210"/>
        <end position="231"/>
    </location>
</feature>
<feature type="transmembrane region" description="Helical" evidence="5">
    <location>
        <begin position="237"/>
        <end position="254"/>
    </location>
</feature>
<dbReference type="InterPro" id="IPR036259">
    <property type="entry name" value="MFS_trans_sf"/>
</dbReference>
<reference evidence="6 7" key="1">
    <citation type="submission" date="2016-11" db="EMBL/GenBank/DDBJ databases">
        <authorList>
            <person name="Jaros S."/>
            <person name="Januszkiewicz K."/>
            <person name="Wedrychowicz H."/>
        </authorList>
    </citation>
    <scope>NUCLEOTIDE SEQUENCE [LARGE SCALE GENOMIC DNA]</scope>
    <source>
        <strain evidence="6 7">DSM 27406</strain>
    </source>
</reference>
<dbReference type="Gene3D" id="1.20.1720.10">
    <property type="entry name" value="Multidrug resistance protein D"/>
    <property type="match status" value="1"/>
</dbReference>
<evidence type="ECO:0000256" key="1">
    <source>
        <dbReference type="ARBA" id="ARBA00004141"/>
    </source>
</evidence>
<feature type="transmembrane region" description="Helical" evidence="5">
    <location>
        <begin position="170"/>
        <end position="190"/>
    </location>
</feature>
<dbReference type="RefSeq" id="WP_073080227.1">
    <property type="nucleotide sequence ID" value="NZ_FRBL01000003.1"/>
</dbReference>
<comment type="subcellular location">
    <subcellularLocation>
        <location evidence="1">Membrane</location>
        <topology evidence="1">Multi-pass membrane protein</topology>
    </subcellularLocation>
</comment>
<evidence type="ECO:0000313" key="6">
    <source>
        <dbReference type="EMBL" id="SHL46383.1"/>
    </source>
</evidence>
<dbReference type="EMBL" id="FRBL01000003">
    <property type="protein sequence ID" value="SHL46383.1"/>
    <property type="molecule type" value="Genomic_DNA"/>
</dbReference>
<feature type="transmembrane region" description="Helical" evidence="5">
    <location>
        <begin position="492"/>
        <end position="513"/>
    </location>
</feature>
<feature type="transmembrane region" description="Helical" evidence="5">
    <location>
        <begin position="274"/>
        <end position="293"/>
    </location>
</feature>
<feature type="transmembrane region" description="Helical" evidence="5">
    <location>
        <begin position="403"/>
        <end position="429"/>
    </location>
</feature>